<evidence type="ECO:0000256" key="3">
    <source>
        <dbReference type="ARBA" id="ARBA00022801"/>
    </source>
</evidence>
<dbReference type="PANTHER" id="PTHR16320:SF24">
    <property type="entry name" value="PHOSPHODIESTERASE, PUTATIVE-RELATED"/>
    <property type="match status" value="1"/>
</dbReference>
<keyword evidence="4" id="KW-0460">Magnesium</keyword>
<dbReference type="GO" id="GO:0046872">
    <property type="term" value="F:metal ion binding"/>
    <property type="evidence" value="ECO:0007669"/>
    <property type="project" value="UniProtKB-KW"/>
</dbReference>
<reference evidence="5" key="2">
    <citation type="submission" date="2014-07" db="EMBL/GenBank/DDBJ databases">
        <authorList>
            <person name="Hull J."/>
        </authorList>
    </citation>
    <scope>NUCLEOTIDE SEQUENCE</scope>
</reference>
<dbReference type="EC" id="3.1.4.12" evidence="1"/>
<accession>A0A0A9WFG0</accession>
<sequence>MIFHGDFFANKGAALIKIEVPLAVFANEGETSHTSMASHCETRMVHFYTTHLVAVYQKVSQLADRRQERYLPYRISQSIALARFVASTSHPSDYLVVAGDFNSAQYSM</sequence>
<dbReference type="AlphaFoldDB" id="A0A0A9WFG0"/>
<dbReference type="InterPro" id="IPR036691">
    <property type="entry name" value="Endo/exonu/phosph_ase_sf"/>
</dbReference>
<dbReference type="EMBL" id="GBHO01037493">
    <property type="protein sequence ID" value="JAG06111.1"/>
    <property type="molecule type" value="Transcribed_RNA"/>
</dbReference>
<evidence type="ECO:0000256" key="2">
    <source>
        <dbReference type="ARBA" id="ARBA00022723"/>
    </source>
</evidence>
<keyword evidence="2" id="KW-0479">Metal-binding</keyword>
<dbReference type="PANTHER" id="PTHR16320">
    <property type="entry name" value="SPHINGOMYELINASE FAMILY MEMBER"/>
    <property type="match status" value="1"/>
</dbReference>
<evidence type="ECO:0000256" key="4">
    <source>
        <dbReference type="ARBA" id="ARBA00022842"/>
    </source>
</evidence>
<proteinExistence type="predicted"/>
<dbReference type="InterPro" id="IPR038772">
    <property type="entry name" value="Sph/SMPD2-like"/>
</dbReference>
<keyword evidence="3" id="KW-0378">Hydrolase</keyword>
<name>A0A0A9WFG0_LYGHE</name>
<dbReference type="GO" id="GO:0004767">
    <property type="term" value="F:sphingomyelin phosphodiesterase activity"/>
    <property type="evidence" value="ECO:0007669"/>
    <property type="project" value="UniProtKB-EC"/>
</dbReference>
<evidence type="ECO:0000313" key="5">
    <source>
        <dbReference type="EMBL" id="JAG06111.1"/>
    </source>
</evidence>
<organism evidence="5">
    <name type="scientific">Lygus hesperus</name>
    <name type="common">Western plant bug</name>
    <dbReference type="NCBI Taxonomy" id="30085"/>
    <lineage>
        <taxon>Eukaryota</taxon>
        <taxon>Metazoa</taxon>
        <taxon>Ecdysozoa</taxon>
        <taxon>Arthropoda</taxon>
        <taxon>Hexapoda</taxon>
        <taxon>Insecta</taxon>
        <taxon>Pterygota</taxon>
        <taxon>Neoptera</taxon>
        <taxon>Paraneoptera</taxon>
        <taxon>Hemiptera</taxon>
        <taxon>Heteroptera</taxon>
        <taxon>Panheteroptera</taxon>
        <taxon>Cimicomorpha</taxon>
        <taxon>Miridae</taxon>
        <taxon>Mirini</taxon>
        <taxon>Lygus</taxon>
    </lineage>
</organism>
<dbReference type="SUPFAM" id="SSF56219">
    <property type="entry name" value="DNase I-like"/>
    <property type="match status" value="1"/>
</dbReference>
<protein>
    <recommendedName>
        <fullName evidence="1">sphingomyelin phosphodiesterase</fullName>
        <ecNumber evidence="1">3.1.4.12</ecNumber>
    </recommendedName>
</protein>
<gene>
    <name evidence="5" type="primary">T27F6.6</name>
    <name evidence="5" type="ORF">CM83_7183</name>
</gene>
<dbReference type="Gene3D" id="3.60.10.10">
    <property type="entry name" value="Endonuclease/exonuclease/phosphatase"/>
    <property type="match status" value="1"/>
</dbReference>
<reference evidence="5" key="1">
    <citation type="journal article" date="2014" name="PLoS ONE">
        <title>Transcriptome-Based Identification of ABC Transporters in the Western Tarnished Plant Bug Lygus hesperus.</title>
        <authorList>
            <person name="Hull J.J."/>
            <person name="Chaney K."/>
            <person name="Geib S.M."/>
            <person name="Fabrick J.A."/>
            <person name="Brent C.S."/>
            <person name="Walsh D."/>
            <person name="Lavine L.C."/>
        </authorList>
    </citation>
    <scope>NUCLEOTIDE SEQUENCE</scope>
</reference>
<evidence type="ECO:0000256" key="1">
    <source>
        <dbReference type="ARBA" id="ARBA00012369"/>
    </source>
</evidence>